<reference evidence="4" key="2">
    <citation type="submission" date="2013-09" db="EMBL/GenBank/DDBJ databases">
        <authorList>
            <person name="Wang G."/>
            <person name="Yang Y."/>
            <person name="Su Y."/>
        </authorList>
    </citation>
    <scope>NUCLEOTIDE SEQUENCE</scope>
    <source>
        <strain evidence="4">ATCC 39006</strain>
    </source>
</reference>
<accession>A0A2I5T4X2</accession>
<dbReference type="SMART" id="SM01118">
    <property type="entry name" value="CYTH"/>
    <property type="match status" value="1"/>
</dbReference>
<feature type="domain" description="CHAD" evidence="2">
    <location>
        <begin position="223"/>
        <end position="444"/>
    </location>
</feature>
<dbReference type="PANTHER" id="PTHR39569:SF1">
    <property type="entry name" value="INORGANIC TRIPHOSPHATASE"/>
    <property type="match status" value="1"/>
</dbReference>
<gene>
    <name evidence="3" type="ORF">CWC46_07170</name>
    <name evidence="4" type="ORF">Ser39006_007175</name>
</gene>
<keyword evidence="5" id="KW-1185">Reference proteome</keyword>
<evidence type="ECO:0000313" key="6">
    <source>
        <dbReference type="Proteomes" id="UP000233778"/>
    </source>
</evidence>
<dbReference type="InterPro" id="IPR039013">
    <property type="entry name" value="YgiF"/>
</dbReference>
<dbReference type="RefSeq" id="WP_021017553.1">
    <property type="nucleotide sequence ID" value="NZ_CP025084.1"/>
</dbReference>
<evidence type="ECO:0000259" key="2">
    <source>
        <dbReference type="PROSITE" id="PS51708"/>
    </source>
</evidence>
<dbReference type="InterPro" id="IPR033469">
    <property type="entry name" value="CYTH-like_dom_sf"/>
</dbReference>
<dbReference type="KEGG" id="serq:CWC46_07170"/>
<dbReference type="Proteomes" id="UP000233778">
    <property type="component" value="Chromosome"/>
</dbReference>
<sequence length="444" mass="50597">MSEEIELKFIVHPDTVSSLRQQLNDWQSEYSHSEHLQAQQLANTYYETKDGYLRQHGIGLRVRGENGHYEMTVKTAGKVVGSLHQHPEYNVDLTSPQLDISLLPEDIWPEGCDVAVLAQALQPLFSTDFRREKWVVTYAQSVIEMALDSGEIVAGHHREPICELELELKVGRIEDLLSFANELSDVGGLRQGSLSKAARGYHLAKGNPHRERRPLAFMPVEPKMTLDQAIRAGLEYALSHWQYHEELWVRGNAAAREALPEAGTMLREMLVLVGGVVPRKVTALFRAALSQLEALVDANQDAEAVCYTKDYLKSKLVLTSWLVEAGWRQYMDNKERMRLQSSYKRFADIMLSRTLSELKQVFSHSLDTLQYSQQLPRLRRGVCAFLLLSGFYPVHEATSYLRFWRDMEDIIAHLSPGDDLPHQLELSRKQAISQPPFWLSSANN</sequence>
<feature type="domain" description="CYTH" evidence="1">
    <location>
        <begin position="2"/>
        <end position="207"/>
    </location>
</feature>
<dbReference type="GO" id="GO:0050355">
    <property type="term" value="F:inorganic triphosphate phosphatase activity"/>
    <property type="evidence" value="ECO:0007669"/>
    <property type="project" value="InterPro"/>
</dbReference>
<dbReference type="OrthoDB" id="3034217at2"/>
<protein>
    <submittedName>
        <fullName evidence="4">Inorganic triphosphatase</fullName>
    </submittedName>
</protein>
<dbReference type="InterPro" id="IPR007899">
    <property type="entry name" value="CHAD_dom"/>
</dbReference>
<dbReference type="AlphaFoldDB" id="A0A2I5T4X2"/>
<dbReference type="Gene3D" id="2.40.320.10">
    <property type="entry name" value="Hypothetical Protein Pfu-838710-001"/>
    <property type="match status" value="1"/>
</dbReference>
<dbReference type="PANTHER" id="PTHR39569">
    <property type="entry name" value="INORGANIC TRIPHOSPHATASE"/>
    <property type="match status" value="1"/>
</dbReference>
<dbReference type="EMBL" id="CP025084">
    <property type="protein sequence ID" value="AUH03940.1"/>
    <property type="molecule type" value="Genomic_DNA"/>
</dbReference>
<name>A0A2I5T4X2_SERS3</name>
<dbReference type="PROSITE" id="PS51708">
    <property type="entry name" value="CHAD"/>
    <property type="match status" value="1"/>
</dbReference>
<proteinExistence type="predicted"/>
<dbReference type="PROSITE" id="PS51707">
    <property type="entry name" value="CYTH"/>
    <property type="match status" value="1"/>
</dbReference>
<dbReference type="STRING" id="104623.Ser39006_04296"/>
<dbReference type="SUPFAM" id="SSF55154">
    <property type="entry name" value="CYTH-like phosphatases"/>
    <property type="match status" value="1"/>
</dbReference>
<dbReference type="EMBL" id="CP025085">
    <property type="protein sequence ID" value="AUG99622.1"/>
    <property type="molecule type" value="Genomic_DNA"/>
</dbReference>
<dbReference type="InterPro" id="IPR023577">
    <property type="entry name" value="CYTH_domain"/>
</dbReference>
<evidence type="ECO:0000313" key="3">
    <source>
        <dbReference type="EMBL" id="AUG99622.1"/>
    </source>
</evidence>
<organism evidence="4 5">
    <name type="scientific">Serratia sp. (strain ATCC 39006)</name>
    <name type="common">Prodigiosinella confusarubida</name>
    <dbReference type="NCBI Taxonomy" id="104623"/>
    <lineage>
        <taxon>Bacteria</taxon>
        <taxon>Pseudomonadati</taxon>
        <taxon>Pseudomonadota</taxon>
        <taxon>Gammaproteobacteria</taxon>
        <taxon>Enterobacterales</taxon>
        <taxon>Pectobacteriaceae</taxon>
        <taxon>Prodigiosinella</taxon>
    </lineage>
</organism>
<reference evidence="3 6" key="3">
    <citation type="submission" date="2017-11" db="EMBL/GenBank/DDBJ databases">
        <title>Complete genome sequence of Serratia sp. ATCC 39006 LacA.</title>
        <authorList>
            <person name="Hampton H.G."/>
            <person name="Jackson S.A."/>
            <person name="Jauregui R."/>
            <person name="Poulter G.T.M."/>
            <person name="Salmond G.P.C."/>
            <person name="Fineran P.C."/>
        </authorList>
    </citation>
    <scope>NUCLEOTIDE SEQUENCE [LARGE SCALE GENOMIC DNA]</scope>
    <source>
        <strain evidence="3 6">ATCC 39006</strain>
    </source>
</reference>
<dbReference type="Pfam" id="PF01928">
    <property type="entry name" value="CYTH"/>
    <property type="match status" value="1"/>
</dbReference>
<dbReference type="CDD" id="cd07756">
    <property type="entry name" value="CYTH-like_Pase_CHAD"/>
    <property type="match status" value="1"/>
</dbReference>
<evidence type="ECO:0000313" key="5">
    <source>
        <dbReference type="Proteomes" id="UP000017700"/>
    </source>
</evidence>
<dbReference type="GO" id="GO:0046872">
    <property type="term" value="F:metal ion binding"/>
    <property type="evidence" value="ECO:0007669"/>
    <property type="project" value="TreeGrafter"/>
</dbReference>
<evidence type="ECO:0000313" key="4">
    <source>
        <dbReference type="EMBL" id="AUH03940.1"/>
    </source>
</evidence>
<dbReference type="Pfam" id="PF05235">
    <property type="entry name" value="CHAD"/>
    <property type="match status" value="1"/>
</dbReference>
<dbReference type="KEGG" id="sera:Ser39006_007175"/>
<dbReference type="Proteomes" id="UP000017700">
    <property type="component" value="Chromosome"/>
</dbReference>
<evidence type="ECO:0000259" key="1">
    <source>
        <dbReference type="PROSITE" id="PS51707"/>
    </source>
</evidence>
<reference evidence="4" key="4">
    <citation type="submission" date="2017-11" db="EMBL/GenBank/DDBJ databases">
        <title>Complete genome sequence of Serratia sp. ATCC 39006.</title>
        <authorList>
            <person name="Hampton H.G."/>
            <person name="Jackson S.A."/>
            <person name="Jauregui R."/>
            <person name="Poulter G.T.M."/>
            <person name="Salmond G.P.C."/>
            <person name="Fineran P.C."/>
        </authorList>
    </citation>
    <scope>NUCLEOTIDE SEQUENCE</scope>
    <source>
        <strain evidence="4">ATCC 39006</strain>
    </source>
</reference>
<reference evidence="4 5" key="1">
    <citation type="journal article" date="2013" name="Genome Announc.">
        <title>Draft genome sequence of Serratia sp. strain ATCC 39006, a model bacterium for analysis of the biosynthesis and regulation of prodigiosin, a carbapenem, and gas vesicles.</title>
        <authorList>
            <person name="Fineran P.C."/>
            <person name="Iglesias Cans M.C."/>
            <person name="Ramsay J.P."/>
            <person name="Wilf N.M."/>
            <person name="Cossyleon D."/>
            <person name="McNeil M.B."/>
            <person name="Williamson N.R."/>
            <person name="Monson R.E."/>
            <person name="Becher S.A."/>
            <person name="Stanton J.A."/>
            <person name="Brugger K."/>
            <person name="Brown S.D."/>
            <person name="Salmond G.P."/>
        </authorList>
    </citation>
    <scope>NUCLEOTIDE SEQUENCE [LARGE SCALE GENOMIC DNA]</scope>
    <source>
        <strain evidence="4">ATCC 39006</strain>
        <strain evidence="5">ATCC 39006 / SC 11482</strain>
    </source>
</reference>